<dbReference type="PANTHER" id="PTHR21324:SF7">
    <property type="entry name" value="TRANSMEMBRANE PROTEIN 150C"/>
    <property type="match status" value="1"/>
</dbReference>
<dbReference type="GO" id="GO:0012505">
    <property type="term" value="C:endomembrane system"/>
    <property type="evidence" value="ECO:0007669"/>
    <property type="project" value="UniProtKB-SubCell"/>
</dbReference>
<keyword evidence="9" id="KW-1185">Reference proteome</keyword>
<keyword evidence="3 6" id="KW-0812">Transmembrane</keyword>
<comment type="similarity">
    <text evidence="2">Belongs to the DRAM/TMEM150 family.</text>
</comment>
<feature type="transmembrane region" description="Helical" evidence="6">
    <location>
        <begin position="171"/>
        <end position="191"/>
    </location>
</feature>
<dbReference type="GO" id="GO:0005886">
    <property type="term" value="C:plasma membrane"/>
    <property type="evidence" value="ECO:0007669"/>
    <property type="project" value="TreeGrafter"/>
</dbReference>
<evidence type="ECO:0000256" key="2">
    <source>
        <dbReference type="ARBA" id="ARBA00006565"/>
    </source>
</evidence>
<proteinExistence type="inferred from homology"/>
<comment type="caution">
    <text evidence="8">The sequence shown here is derived from an EMBL/GenBank/DDBJ whole genome shotgun (WGS) entry which is preliminary data.</text>
</comment>
<evidence type="ECO:0000256" key="5">
    <source>
        <dbReference type="ARBA" id="ARBA00023136"/>
    </source>
</evidence>
<feature type="transmembrane region" description="Helical" evidence="6">
    <location>
        <begin position="20"/>
        <end position="39"/>
    </location>
</feature>
<evidence type="ECO:0000256" key="4">
    <source>
        <dbReference type="ARBA" id="ARBA00022989"/>
    </source>
</evidence>
<evidence type="ECO:0000256" key="6">
    <source>
        <dbReference type="SAM" id="Phobius"/>
    </source>
</evidence>
<evidence type="ECO:0000256" key="3">
    <source>
        <dbReference type="ARBA" id="ARBA00022692"/>
    </source>
</evidence>
<evidence type="ECO:0000259" key="7">
    <source>
        <dbReference type="Pfam" id="PF10277"/>
    </source>
</evidence>
<feature type="transmembrane region" description="Helical" evidence="6">
    <location>
        <begin position="138"/>
        <end position="159"/>
    </location>
</feature>
<evidence type="ECO:0000256" key="1">
    <source>
        <dbReference type="ARBA" id="ARBA00004127"/>
    </source>
</evidence>
<keyword evidence="5 6" id="KW-0472">Membrane</keyword>
<organism evidence="8 9">
    <name type="scientific">Takifugu flavidus</name>
    <name type="common">sansaifugu</name>
    <dbReference type="NCBI Taxonomy" id="433684"/>
    <lineage>
        <taxon>Eukaryota</taxon>
        <taxon>Metazoa</taxon>
        <taxon>Chordata</taxon>
        <taxon>Craniata</taxon>
        <taxon>Vertebrata</taxon>
        <taxon>Euteleostomi</taxon>
        <taxon>Actinopterygii</taxon>
        <taxon>Neopterygii</taxon>
        <taxon>Teleostei</taxon>
        <taxon>Neoteleostei</taxon>
        <taxon>Acanthomorphata</taxon>
        <taxon>Eupercaria</taxon>
        <taxon>Tetraodontiformes</taxon>
        <taxon>Tetradontoidea</taxon>
        <taxon>Tetraodontidae</taxon>
        <taxon>Takifugu</taxon>
    </lineage>
</organism>
<feature type="transmembrane region" description="Helical" evidence="6">
    <location>
        <begin position="104"/>
        <end position="126"/>
    </location>
</feature>
<dbReference type="Proteomes" id="UP000324091">
    <property type="component" value="Chromosome 20"/>
</dbReference>
<dbReference type="InterPro" id="IPR019402">
    <property type="entry name" value="CWH43_N"/>
</dbReference>
<dbReference type="Pfam" id="PF10277">
    <property type="entry name" value="Frag1"/>
    <property type="match status" value="1"/>
</dbReference>
<feature type="transmembrane region" description="Helical" evidence="6">
    <location>
        <begin position="203"/>
        <end position="220"/>
    </location>
</feature>
<name>A0A5C6NGP0_9TELE</name>
<dbReference type="AlphaFoldDB" id="A0A5C6NGP0"/>
<feature type="transmembrane region" description="Helical" evidence="6">
    <location>
        <begin position="74"/>
        <end position="92"/>
    </location>
</feature>
<protein>
    <submittedName>
        <fullName evidence="8">Transmembrane protein 150C</fullName>
    </submittedName>
</protein>
<feature type="domain" description="CWH43-like N-terminal" evidence="7">
    <location>
        <begin position="15"/>
        <end position="224"/>
    </location>
</feature>
<evidence type="ECO:0000313" key="8">
    <source>
        <dbReference type="EMBL" id="TWW66266.1"/>
    </source>
</evidence>
<dbReference type="EMBL" id="RHFK02000013">
    <property type="protein sequence ID" value="TWW66266.1"/>
    <property type="molecule type" value="Genomic_DNA"/>
</dbReference>
<dbReference type="InterPro" id="IPR050911">
    <property type="entry name" value="DRAM/TMEM150_Autophagy_Mod"/>
</dbReference>
<evidence type="ECO:0000313" key="9">
    <source>
        <dbReference type="Proteomes" id="UP000324091"/>
    </source>
</evidence>
<reference evidence="8 9" key="1">
    <citation type="submission" date="2019-04" db="EMBL/GenBank/DDBJ databases">
        <title>Chromosome genome assembly for Takifugu flavidus.</title>
        <authorList>
            <person name="Xiao S."/>
        </authorList>
    </citation>
    <scope>NUCLEOTIDE SEQUENCE [LARGE SCALE GENOMIC DNA]</scope>
    <source>
        <strain evidence="8">HTHZ2018</strain>
        <tissue evidence="8">Muscle</tissue>
    </source>
</reference>
<gene>
    <name evidence="8" type="ORF">D4764_20G0002980</name>
</gene>
<dbReference type="PANTHER" id="PTHR21324">
    <property type="entry name" value="FASTING-INDUCIBLE INTEGRAL MEMBRANE PROTEIN TM6P1-RELATED"/>
    <property type="match status" value="1"/>
</dbReference>
<accession>A0A5C6NGP0</accession>
<comment type="subcellular location">
    <subcellularLocation>
        <location evidence="1">Endomembrane system</location>
        <topology evidence="1">Multi-pass membrane protein</topology>
    </subcellularLocation>
</comment>
<keyword evidence="4 6" id="KW-1133">Transmembrane helix</keyword>
<sequence>MQGVRRGEMSSCSSWAAMPILYSGSVVTGLWLVYFMAIIDEQIAPFGSTYSCQSESFQPPYISMAGNYPPASCILGQVMNLAGYGGVVLFCYRFFQVKPRLKEVWLNVSALVANCINCFGMTLAGNFQYAADPTIHNIGAWLSFVVGSVACWLETWITIKIDIKNEGMKIGIIRALLSGVITTCMVLFTVLDAQGDCTSAVPLEWALVMFIFLFYGTFAVEFRHSRFETTCTDTCPSTKVTSCRPSQQ</sequence>